<comment type="cofactor">
    <cofactor evidence="1">
        <name>Mg(2+)</name>
        <dbReference type="ChEBI" id="CHEBI:18420"/>
    </cofactor>
</comment>
<dbReference type="EMBL" id="BAABHB010000009">
    <property type="protein sequence ID" value="GAA4412315.1"/>
    <property type="molecule type" value="Genomic_DNA"/>
</dbReference>
<dbReference type="Proteomes" id="UP001500936">
    <property type="component" value="Unassembled WGS sequence"/>
</dbReference>
<proteinExistence type="inferred from homology"/>
<keyword evidence="3" id="KW-0540">Nuclease</keyword>
<evidence type="ECO:0000256" key="4">
    <source>
        <dbReference type="ARBA" id="ARBA00022723"/>
    </source>
</evidence>
<dbReference type="RefSeq" id="WP_345269638.1">
    <property type="nucleotide sequence ID" value="NZ_BAABHB010000009.1"/>
</dbReference>
<dbReference type="CDD" id="cd18738">
    <property type="entry name" value="PIN_VapC4-5_FitB-like"/>
    <property type="match status" value="1"/>
</dbReference>
<dbReference type="Pfam" id="PF01850">
    <property type="entry name" value="PIN"/>
    <property type="match status" value="1"/>
</dbReference>
<evidence type="ECO:0000256" key="2">
    <source>
        <dbReference type="ARBA" id="ARBA00022649"/>
    </source>
</evidence>
<evidence type="ECO:0000259" key="8">
    <source>
        <dbReference type="Pfam" id="PF01850"/>
    </source>
</evidence>
<comment type="caution">
    <text evidence="9">The sequence shown here is derived from an EMBL/GenBank/DDBJ whole genome shotgun (WGS) entry which is preliminary data.</text>
</comment>
<gene>
    <name evidence="9" type="ORF">GCM10023187_39250</name>
</gene>
<sequence length="128" mass="14874">MGKTYLIDTNVVSKYLRDDLPNWAMQFMDEVVENGSNISVITRIELEVYAPPTEQERQTIQEYINGSATYMLTEEIIQQTIKLRRQYRSIKRPDTIIAATAMVNDFVVLSTNDRDFMKIAGLKYRSLQ</sequence>
<keyword evidence="2" id="KW-1277">Toxin-antitoxin system</keyword>
<dbReference type="PANTHER" id="PTHR33653:SF1">
    <property type="entry name" value="RIBONUCLEASE VAPC2"/>
    <property type="match status" value="1"/>
</dbReference>
<keyword evidence="10" id="KW-1185">Reference proteome</keyword>
<evidence type="ECO:0000256" key="7">
    <source>
        <dbReference type="ARBA" id="ARBA00038093"/>
    </source>
</evidence>
<dbReference type="InterPro" id="IPR002716">
    <property type="entry name" value="PIN_dom"/>
</dbReference>
<evidence type="ECO:0000256" key="6">
    <source>
        <dbReference type="ARBA" id="ARBA00022842"/>
    </source>
</evidence>
<dbReference type="InterPro" id="IPR029060">
    <property type="entry name" value="PIN-like_dom_sf"/>
</dbReference>
<feature type="domain" description="PIN" evidence="8">
    <location>
        <begin position="5"/>
        <end position="121"/>
    </location>
</feature>
<comment type="similarity">
    <text evidence="7">Belongs to the PINc/VapC protein family.</text>
</comment>
<dbReference type="SUPFAM" id="SSF88723">
    <property type="entry name" value="PIN domain-like"/>
    <property type="match status" value="1"/>
</dbReference>
<accession>A0ABP8KP83</accession>
<evidence type="ECO:0000313" key="10">
    <source>
        <dbReference type="Proteomes" id="UP001500936"/>
    </source>
</evidence>
<dbReference type="InterPro" id="IPR050556">
    <property type="entry name" value="Type_II_TA_system_RNase"/>
</dbReference>
<evidence type="ECO:0000256" key="3">
    <source>
        <dbReference type="ARBA" id="ARBA00022722"/>
    </source>
</evidence>
<evidence type="ECO:0000313" key="9">
    <source>
        <dbReference type="EMBL" id="GAA4412315.1"/>
    </source>
</evidence>
<reference evidence="10" key="1">
    <citation type="journal article" date="2019" name="Int. J. Syst. Evol. Microbiol.">
        <title>The Global Catalogue of Microorganisms (GCM) 10K type strain sequencing project: providing services to taxonomists for standard genome sequencing and annotation.</title>
        <authorList>
            <consortium name="The Broad Institute Genomics Platform"/>
            <consortium name="The Broad Institute Genome Sequencing Center for Infectious Disease"/>
            <person name="Wu L."/>
            <person name="Ma J."/>
        </authorList>
    </citation>
    <scope>NUCLEOTIDE SEQUENCE [LARGE SCALE GENOMIC DNA]</scope>
    <source>
        <strain evidence="10">JCM 17925</strain>
    </source>
</reference>
<dbReference type="Gene3D" id="3.40.50.1010">
    <property type="entry name" value="5'-nuclease"/>
    <property type="match status" value="1"/>
</dbReference>
<keyword evidence="6" id="KW-0460">Magnesium</keyword>
<name>A0ABP8KP83_9BACT</name>
<organism evidence="9 10">
    <name type="scientific">Nibrella viscosa</name>
    <dbReference type="NCBI Taxonomy" id="1084524"/>
    <lineage>
        <taxon>Bacteria</taxon>
        <taxon>Pseudomonadati</taxon>
        <taxon>Bacteroidota</taxon>
        <taxon>Cytophagia</taxon>
        <taxon>Cytophagales</taxon>
        <taxon>Spirosomataceae</taxon>
        <taxon>Nibrella</taxon>
    </lineage>
</organism>
<evidence type="ECO:0000256" key="1">
    <source>
        <dbReference type="ARBA" id="ARBA00001946"/>
    </source>
</evidence>
<keyword evidence="4" id="KW-0479">Metal-binding</keyword>
<protein>
    <recommendedName>
        <fullName evidence="8">PIN domain-containing protein</fullName>
    </recommendedName>
</protein>
<dbReference type="PANTHER" id="PTHR33653">
    <property type="entry name" value="RIBONUCLEASE VAPC2"/>
    <property type="match status" value="1"/>
</dbReference>
<keyword evidence="5" id="KW-0378">Hydrolase</keyword>
<evidence type="ECO:0000256" key="5">
    <source>
        <dbReference type="ARBA" id="ARBA00022801"/>
    </source>
</evidence>